<evidence type="ECO:0000256" key="1">
    <source>
        <dbReference type="SAM" id="MobiDB-lite"/>
    </source>
</evidence>
<protein>
    <recommendedName>
        <fullName evidence="4">TonB-dependent receptor</fullName>
    </recommendedName>
</protein>
<proteinExistence type="predicted"/>
<feature type="region of interest" description="Disordered" evidence="1">
    <location>
        <begin position="52"/>
        <end position="74"/>
    </location>
</feature>
<evidence type="ECO:0000313" key="2">
    <source>
        <dbReference type="EMBL" id="STU93679.1"/>
    </source>
</evidence>
<dbReference type="Proteomes" id="UP000254387">
    <property type="component" value="Unassembled WGS sequence"/>
</dbReference>
<organism evidence="2 3">
    <name type="scientific">Klebsiella pneumoniae</name>
    <dbReference type="NCBI Taxonomy" id="573"/>
    <lineage>
        <taxon>Bacteria</taxon>
        <taxon>Pseudomonadati</taxon>
        <taxon>Pseudomonadota</taxon>
        <taxon>Gammaproteobacteria</taxon>
        <taxon>Enterobacterales</taxon>
        <taxon>Enterobacteriaceae</taxon>
        <taxon>Klebsiella/Raoultella group</taxon>
        <taxon>Klebsiella</taxon>
        <taxon>Klebsiella pneumoniae complex</taxon>
    </lineage>
</organism>
<evidence type="ECO:0008006" key="4">
    <source>
        <dbReference type="Google" id="ProtNLM"/>
    </source>
</evidence>
<evidence type="ECO:0000313" key="3">
    <source>
        <dbReference type="Proteomes" id="UP000254387"/>
    </source>
</evidence>
<name>A0A378A1F3_KLEPN</name>
<dbReference type="EMBL" id="UGMN01000004">
    <property type="protein sequence ID" value="STU93679.1"/>
    <property type="molecule type" value="Genomic_DNA"/>
</dbReference>
<reference evidence="2 3" key="1">
    <citation type="submission" date="2018-06" db="EMBL/GenBank/DDBJ databases">
        <authorList>
            <consortium name="Pathogen Informatics"/>
            <person name="Doyle S."/>
        </authorList>
    </citation>
    <scope>NUCLEOTIDE SEQUENCE [LARGE SCALE GENOMIC DNA]</scope>
    <source>
        <strain evidence="2 3">NCTC5053</strain>
    </source>
</reference>
<dbReference type="AlphaFoldDB" id="A0A378A1F3"/>
<gene>
    <name evidence="2" type="ORF">NCTC5053_01138</name>
</gene>
<accession>A0A378A1F3</accession>
<sequence>MIAPVSPADLWQGKERGDGLTRGLTLATGVAVPTPPNPKISWNPPWELLRPEGKRAHAARRGRPERSTDGPYAAAGISKSDIDTLMGVPQIVNSAGDFNINYGGVSDRTDRKSAEAGLKGKARTGAVGHQFALNATYYHEDYLLRGYRNFLPQNW</sequence>